<evidence type="ECO:0000259" key="6">
    <source>
        <dbReference type="Pfam" id="PF14678"/>
    </source>
</evidence>
<dbReference type="STRING" id="10116.ENSRNOP00000043744"/>
<evidence type="ECO:0000256" key="1">
    <source>
        <dbReference type="SAM" id="MobiDB-lite"/>
    </source>
</evidence>
<dbReference type="RefSeq" id="NP_001414599.1">
    <property type="nucleotide sequence ID" value="NM_001427670.1"/>
</dbReference>
<dbReference type="InterPro" id="IPR029305">
    <property type="entry name" value="FANCI_S1-cap"/>
</dbReference>
<keyword evidence="10" id="KW-1185">Reference proteome</keyword>
<dbReference type="FunCoup" id="D3Z840">
    <property type="interactions" value="1472"/>
</dbReference>
<dbReference type="Pfam" id="PF14680">
    <property type="entry name" value="FANCI_HD2"/>
    <property type="match status" value="1"/>
</dbReference>
<dbReference type="GO" id="GO:0005737">
    <property type="term" value="C:cytoplasm"/>
    <property type="evidence" value="ECO:0000266"/>
    <property type="project" value="RGD"/>
</dbReference>
<dbReference type="InterPro" id="IPR029310">
    <property type="entry name" value="FANCI_HD1"/>
</dbReference>
<dbReference type="jPOST" id="D3Z840"/>
<dbReference type="Pfam" id="PF14676">
    <property type="entry name" value="FANCI_S2"/>
    <property type="match status" value="1"/>
</dbReference>
<dbReference type="GO" id="GO:0005654">
    <property type="term" value="C:nucleoplasm"/>
    <property type="evidence" value="ECO:0000266"/>
    <property type="project" value="RGD"/>
</dbReference>
<feature type="domain" description="FANCI solenoid 1" evidence="3">
    <location>
        <begin position="64"/>
        <end position="280"/>
    </location>
</feature>
<dbReference type="Bgee" id="ENSRNOG00000016689">
    <property type="expression patterns" value="Expressed in thymus and 18 other cell types or tissues"/>
</dbReference>
<evidence type="ECO:0000313" key="9">
    <source>
        <dbReference type="Ensembl" id="ENSRNOP00000043744.6"/>
    </source>
</evidence>
<dbReference type="Pfam" id="PF14675">
    <property type="entry name" value="FANCI_S1"/>
    <property type="match status" value="1"/>
</dbReference>
<dbReference type="PhosphoSitePlus" id="D3Z840"/>
<evidence type="ECO:0000259" key="7">
    <source>
        <dbReference type="Pfam" id="PF14679"/>
    </source>
</evidence>
<dbReference type="PANTHER" id="PTHR21818:SF0">
    <property type="entry name" value="FANCONI ANEMIA GROUP I PROTEIN"/>
    <property type="match status" value="1"/>
</dbReference>
<sequence length="1332" mass="149536">MDLKILSLATDKTTDKLQEFLQTLKADDLASLLESQAVKGRAVGTFLRAILKGSPCSEEDGALRRYKIYSCCIQLVESGDLQQDVASEIIGLLMLEVHHFPGPLLVDLANDFVGAVREDRLVNGKSLELLPIILTALATKKEGLTCGKGDLNGEECKRQLIDTLCSVRWAQRYVIQLTSVFKDVRLTPEEMKLVVAKVLTMFSRLNLQEIPPLVYQLLVLSSKGSRRSVLDGIIAFFRELDKQHSAEQSSDELSELVTAPADELHHVEGTIILHIVFAIKLDCELGRELLKHLKAGQQGDPSKCLCPFSIALLLSLTRIQRFEEQVFDFLKTSVVKSFKDLQLLQGSKFLQTLVPQRTCVSTMILEVVKNSVHSWDHVTQGLIEFGFILMDSYGPKKILDGKAVEIGSSLSKMTNQHACKLGADILLETFKIHEMIRQEILEQVLNRVVTRTSSPISHFLDLFSDIIMYAPLILQSCSKVTETFDYLSFLPLQTVQGLLKAVQPLLKISMSMRDSLILVLRKALFASQLDARKSAVAGFLLLLKNFKVLGSLPSSQCTQSIGVTQVHVDVHSRYSAVANETFCLEIIDSLKRCLGQQADVRLMLYEGFYDVLRRNSQLASSIMQTLFSQLKQFYEPEPDLLPPLKLGACVLTQGSQTFLQEPLGHLLSCIQHCLAWYKSRVVPLQQGDEGEEEQEEEELYHELDDMLESITIRMIKSELEDFELDKSADFSQNNNVGIKNNICASLVMGVCEVLMEYNFSISNFSKSKSEEILSLFMCYKKFSDILSEKAGKGKAKMASKASDSLLSMKFVSDLLTALFRDSIQSHEESLSVLRSSSEFMHYALNVALQKVQQLTRTGCVSGPDGQNPDRIFQHLCDITRVLFWRYTSIPTSVEESAKKEKGKSISLLCLEALQKTFSAVLQFYQPKVQQFLQALDVMSTEEEEAGVTVTQRASFQIRQFQRSLLNLLSSQEEDFNSKEALLLVTVLSTLSKLLEPTSPQFVQMLSWTSKICKEHSQEDASFCKSLMSLFFSLHVLYKSPVTLLRDLSQDIHGQLGDIDQDVEIEKTDHFAIVNLRTAAPTVCLLVLSQAEKVLEEVDWLITKIKGSVNQETLSDEMTPEDASSQAVPPTVHIEKAITMQLGTLVTFFHELVQTALPSGSCVDTLLKDLSKIYSTLTAFVKYYLQVCQSSRRIPNTVEKLVKLSGSHLTPVCYSFISYVQNKSSNNPKCPEKEKAAVSKSMAKVLRETKPIPNLVFAIEQYEKFLIQLSKKSKVNLMQHMKLSTSRDFKIKGNVLDMVLREEGEDENEEGTASAHTQQDREPAKKRRKKCLS</sequence>
<keyword evidence="12" id="KW-1267">Proteomics identification</keyword>
<dbReference type="AGR" id="RGD:2321863"/>
<dbReference type="CDD" id="cd11720">
    <property type="entry name" value="FANCI"/>
    <property type="match status" value="1"/>
</dbReference>
<dbReference type="Pfam" id="PF14674">
    <property type="entry name" value="FANCI_S1-cap"/>
    <property type="match status" value="1"/>
</dbReference>
<dbReference type="OMA" id="QSMRMMN"/>
<feature type="domain" description="FANCI helical" evidence="8">
    <location>
        <begin position="554"/>
        <end position="786"/>
    </location>
</feature>
<dbReference type="HOGENOM" id="CLU_004843_1_0_1"/>
<feature type="domain" description="FANCI solenoid 1 cap" evidence="2">
    <location>
        <begin position="1"/>
        <end position="53"/>
    </location>
</feature>
<feature type="domain" description="FANCI solenoid 2" evidence="4">
    <location>
        <begin position="378"/>
        <end position="540"/>
    </location>
</feature>
<dbReference type="Ensembl" id="ENSRNOT00000050759.8">
    <property type="protein sequence ID" value="ENSRNOP00000043744.6"/>
    <property type="gene ID" value="ENSRNOG00000016689.10"/>
</dbReference>
<dbReference type="GO" id="GO:0005829">
    <property type="term" value="C:cytosol"/>
    <property type="evidence" value="ECO:0000266"/>
    <property type="project" value="RGD"/>
</dbReference>
<dbReference type="PaxDb" id="10116-ENSRNOP00000043744"/>
<evidence type="ECO:0000259" key="8">
    <source>
        <dbReference type="Pfam" id="PF14680"/>
    </source>
</evidence>
<dbReference type="InterPro" id="IPR029313">
    <property type="entry name" value="FANCI_S3"/>
</dbReference>
<name>D3Z840_RAT</name>
<feature type="region of interest" description="Disordered" evidence="1">
    <location>
        <begin position="1301"/>
        <end position="1332"/>
    </location>
</feature>
<dbReference type="GeneID" id="100360594"/>
<dbReference type="VEuPathDB" id="HostDB:ENSRNOG00000016689"/>
<dbReference type="GO" id="GO:1990391">
    <property type="term" value="C:DNA repair complex"/>
    <property type="evidence" value="ECO:0000266"/>
    <property type="project" value="RGD"/>
</dbReference>
<dbReference type="InterPro" id="IPR029315">
    <property type="entry name" value="FANCI_S2"/>
</dbReference>
<dbReference type="Pfam" id="PF14679">
    <property type="entry name" value="FANCI_HD1"/>
    <property type="match status" value="1"/>
</dbReference>
<dbReference type="GO" id="GO:0031398">
    <property type="term" value="P:positive regulation of protein ubiquitination"/>
    <property type="evidence" value="ECO:0000266"/>
    <property type="project" value="RGD"/>
</dbReference>
<dbReference type="Proteomes" id="UP000002494">
    <property type="component" value="Chromosome 1"/>
</dbReference>
<evidence type="ECO:0000313" key="10">
    <source>
        <dbReference type="Proteomes" id="UP000002494"/>
    </source>
</evidence>
<evidence type="ECO:0000259" key="2">
    <source>
        <dbReference type="Pfam" id="PF14674"/>
    </source>
</evidence>
<evidence type="ECO:0000259" key="5">
    <source>
        <dbReference type="Pfam" id="PF14677"/>
    </source>
</evidence>
<dbReference type="InterPro" id="IPR029312">
    <property type="entry name" value="FANCI_HD2"/>
</dbReference>
<evidence type="ECO:0000313" key="11">
    <source>
        <dbReference type="RGD" id="2321863"/>
    </source>
</evidence>
<dbReference type="Pfam" id="PF14677">
    <property type="entry name" value="FANCI_S3"/>
    <property type="match status" value="1"/>
</dbReference>
<dbReference type="eggNOG" id="KOG4553">
    <property type="taxonomic scope" value="Eukaryota"/>
</dbReference>
<proteinExistence type="evidence at protein level"/>
<dbReference type="Reactome" id="R-RNO-6783310">
    <property type="pathway name" value="Fanconi Anemia Pathway"/>
</dbReference>
<organism evidence="9 10">
    <name type="scientific">Rattus norvegicus</name>
    <name type="common">Rat</name>
    <dbReference type="NCBI Taxonomy" id="10116"/>
    <lineage>
        <taxon>Eukaryota</taxon>
        <taxon>Metazoa</taxon>
        <taxon>Chordata</taxon>
        <taxon>Craniata</taxon>
        <taxon>Vertebrata</taxon>
        <taxon>Euteleostomi</taxon>
        <taxon>Mammalia</taxon>
        <taxon>Eutheria</taxon>
        <taxon>Euarchontoglires</taxon>
        <taxon>Glires</taxon>
        <taxon>Rodentia</taxon>
        <taxon>Myomorpha</taxon>
        <taxon>Muroidea</taxon>
        <taxon>Muridae</taxon>
        <taxon>Murinae</taxon>
        <taxon>Rattus</taxon>
    </lineage>
</organism>
<reference evidence="9" key="3">
    <citation type="submission" date="2025-09" db="UniProtKB">
        <authorList>
            <consortium name="Ensembl"/>
        </authorList>
    </citation>
    <scope>IDENTIFICATION</scope>
    <source>
        <strain evidence="9">Brown Norway</strain>
    </source>
</reference>
<feature type="domain" description="FANCI solenoid 3" evidence="5">
    <location>
        <begin position="805"/>
        <end position="1030"/>
    </location>
</feature>
<dbReference type="Pfam" id="PF14678">
    <property type="entry name" value="FANCI_S4"/>
    <property type="match status" value="1"/>
</dbReference>
<dbReference type="GeneTree" id="ENSGT00390000005855"/>
<gene>
    <name evidence="9 11" type="primary">Fanci</name>
</gene>
<evidence type="ECO:0007829" key="12">
    <source>
        <dbReference type="PeptideAtlas" id="D3Z840"/>
    </source>
</evidence>
<feature type="domain" description="FANCI solenoid 4" evidence="6">
    <location>
        <begin position="1043"/>
        <end position="1294"/>
    </location>
</feature>
<feature type="domain" description="FANCI helical" evidence="7">
    <location>
        <begin position="284"/>
        <end position="370"/>
    </location>
</feature>
<protein>
    <submittedName>
        <fullName evidence="9">FA complementation group I</fullName>
    </submittedName>
</protein>
<dbReference type="InterPro" id="IPR029314">
    <property type="entry name" value="FANCI_S4"/>
</dbReference>
<dbReference type="RGD" id="2321863">
    <property type="gene designation" value="Fanci"/>
</dbReference>
<dbReference type="GO" id="GO:0070182">
    <property type="term" value="F:DNA polymerase binding"/>
    <property type="evidence" value="ECO:0000266"/>
    <property type="project" value="RGD"/>
</dbReference>
<accession>D3Z840</accession>
<reference evidence="9" key="2">
    <citation type="submission" date="2025-08" db="UniProtKB">
        <authorList>
            <consortium name="Ensembl"/>
        </authorList>
    </citation>
    <scope>IDENTIFICATION</scope>
    <source>
        <strain evidence="9">Brown Norway</strain>
    </source>
</reference>
<dbReference type="InterPro" id="IPR029308">
    <property type="entry name" value="FANCI_S1"/>
</dbReference>
<evidence type="ECO:0000259" key="4">
    <source>
        <dbReference type="Pfam" id="PF14676"/>
    </source>
</evidence>
<dbReference type="CTD" id="55215"/>
<reference evidence="9" key="1">
    <citation type="submission" date="2024-01" db="EMBL/GenBank/DDBJ databases">
        <title>GRCr8: a new rat reference genome assembly contstructed from accurate long reads and long range scaffolding.</title>
        <authorList>
            <person name="Doris P.A."/>
            <person name="Kalbfleisch T."/>
            <person name="Li K."/>
            <person name="Howe K."/>
            <person name="Wood J."/>
        </authorList>
    </citation>
    <scope>NUCLEOTIDE SEQUENCE [LARGE SCALE GENOMIC DNA]</scope>
    <source>
        <strain evidence="9">Brown Norway</strain>
    </source>
</reference>
<dbReference type="GO" id="GO:0006281">
    <property type="term" value="P:DNA repair"/>
    <property type="evidence" value="ECO:0007669"/>
    <property type="project" value="InterPro"/>
</dbReference>
<feature type="compositionally biased region" description="Basic residues" evidence="1">
    <location>
        <begin position="1323"/>
        <end position="1332"/>
    </location>
</feature>
<dbReference type="InParanoid" id="D3Z840"/>
<evidence type="ECO:0000259" key="3">
    <source>
        <dbReference type="Pfam" id="PF14675"/>
    </source>
</evidence>
<dbReference type="AlphaFoldDB" id="D3Z840"/>
<dbReference type="PANTHER" id="PTHR21818">
    <property type="entry name" value="BC025462 PROTEIN"/>
    <property type="match status" value="1"/>
</dbReference>
<dbReference type="InterPro" id="IPR026171">
    <property type="entry name" value="FANCI"/>
</dbReference>